<dbReference type="HOGENOM" id="CLU_006586_16_4_0"/>
<dbReference type="eggNOG" id="COG2272">
    <property type="taxonomic scope" value="Bacteria"/>
</dbReference>
<name>D7BDP4_ALLS1</name>
<feature type="signal peptide" evidence="3">
    <location>
        <begin position="1"/>
        <end position="19"/>
    </location>
</feature>
<keyword evidence="2 3" id="KW-0378">Hydrolase</keyword>
<dbReference type="KEGG" id="msv:Mesil_3026"/>
<evidence type="ECO:0000256" key="3">
    <source>
        <dbReference type="RuleBase" id="RU361235"/>
    </source>
</evidence>
<comment type="similarity">
    <text evidence="1 3">Belongs to the type-B carboxylesterase/lipase family.</text>
</comment>
<accession>D7BDP4</accession>
<evidence type="ECO:0000313" key="5">
    <source>
        <dbReference type="EMBL" id="ADH64864.1"/>
    </source>
</evidence>
<dbReference type="InterPro" id="IPR029058">
    <property type="entry name" value="AB_hydrolase_fold"/>
</dbReference>
<evidence type="ECO:0000256" key="1">
    <source>
        <dbReference type="ARBA" id="ARBA00005964"/>
    </source>
</evidence>
<gene>
    <name evidence="5" type="ordered locus">Mesil_3026</name>
</gene>
<dbReference type="SUPFAM" id="SSF53474">
    <property type="entry name" value="alpha/beta-Hydrolases"/>
    <property type="match status" value="1"/>
</dbReference>
<dbReference type="Pfam" id="PF00135">
    <property type="entry name" value="COesterase"/>
    <property type="match status" value="1"/>
</dbReference>
<dbReference type="Proteomes" id="UP000001916">
    <property type="component" value="Chromosome"/>
</dbReference>
<dbReference type="PANTHER" id="PTHR11559">
    <property type="entry name" value="CARBOXYLESTERASE"/>
    <property type="match status" value="1"/>
</dbReference>
<feature type="domain" description="Carboxylesterase type B" evidence="4">
    <location>
        <begin position="25"/>
        <end position="505"/>
    </location>
</feature>
<dbReference type="EC" id="3.1.1.-" evidence="3"/>
<feature type="chain" id="PRO_5005126769" description="Carboxylic ester hydrolase" evidence="3">
    <location>
        <begin position="20"/>
        <end position="509"/>
    </location>
</feature>
<dbReference type="ESTHER" id="meisd-d7bdp4">
    <property type="family name" value="Carb_B_Bacteria"/>
</dbReference>
<evidence type="ECO:0000313" key="6">
    <source>
        <dbReference type="Proteomes" id="UP000001916"/>
    </source>
</evidence>
<dbReference type="RefSeq" id="WP_013159395.1">
    <property type="nucleotide sequence ID" value="NC_014212.1"/>
</dbReference>
<dbReference type="EMBL" id="CP002042">
    <property type="protein sequence ID" value="ADH64864.1"/>
    <property type="molecule type" value="Genomic_DNA"/>
</dbReference>
<proteinExistence type="inferred from homology"/>
<dbReference type="STRING" id="526227.Mesil_3026"/>
<evidence type="ECO:0000259" key="4">
    <source>
        <dbReference type="Pfam" id="PF00135"/>
    </source>
</evidence>
<dbReference type="InterPro" id="IPR050309">
    <property type="entry name" value="Type-B_Carboxylest/Lipase"/>
</dbReference>
<dbReference type="InterPro" id="IPR019826">
    <property type="entry name" value="Carboxylesterase_B_AS"/>
</dbReference>
<keyword evidence="6" id="KW-1185">Reference proteome</keyword>
<dbReference type="GO" id="GO:0016787">
    <property type="term" value="F:hydrolase activity"/>
    <property type="evidence" value="ECO:0007669"/>
    <property type="project" value="UniProtKB-KW"/>
</dbReference>
<keyword evidence="3" id="KW-0732">Signal</keyword>
<dbReference type="AlphaFoldDB" id="D7BDP4"/>
<organism evidence="5 6">
    <name type="scientific">Allomeiothermus silvanus (strain ATCC 700542 / DSM 9946 / NBRC 106475 / NCIMB 13440 / VI-R2)</name>
    <name type="common">Thermus silvanus</name>
    <dbReference type="NCBI Taxonomy" id="526227"/>
    <lineage>
        <taxon>Bacteria</taxon>
        <taxon>Thermotogati</taxon>
        <taxon>Deinococcota</taxon>
        <taxon>Deinococci</taxon>
        <taxon>Thermales</taxon>
        <taxon>Thermaceae</taxon>
        <taxon>Allomeiothermus</taxon>
    </lineage>
</organism>
<sequence>MPRWPYLLCFLLICGLAQAQSLYLHSPQGPLRGGVNEALGVGYFLGIPYAQAERWKAPLPASGWTAVREARYFGNACPQRGVFTTRLGGYLPPQSEDCLNLNVWMPLAAPPAGGWSVMVWIHGGSFTGGGSGEPVYDGSRLAAGGAVVVSLNYRLGPLGWLTLPALQAEDPQGSVGNYGLLDQLEALRWVQRNIRAFGGNPQNVTVFGQSAGGMSVCDLLASPKSGGLIHKAIVMSGGCTFVRKLEEDFTFGAEWAQAMGCPGADLACLRQVPLSQMYPPEGSVLANVVQRVEAGGFERSPWKPHLDGAVLDKVPLQALKEGRAAGIPLLAGGTQQELWGELLSAPGDWTSFEVRAEKVLAGKGKAARALYQRLYPERPREAWAYFQTERTLLCPSLEAARVQGEWALSYGYLVSYRSSVFPDLGSFHGIELPLLFGTQNTWPAQAIFLSAQAYEDSLPISRELQRRWLEFARVGEPGWLPYDSGKLLEMGSELKITDNPYQERCGLFR</sequence>
<reference evidence="5 6" key="1">
    <citation type="journal article" date="2010" name="Stand. Genomic Sci.">
        <title>Complete genome sequence of Meiothermus silvanus type strain (VI-R2).</title>
        <authorList>
            <person name="Sikorski J."/>
            <person name="Tindall B.J."/>
            <person name="Lowry S."/>
            <person name="Lucas S."/>
            <person name="Nolan M."/>
            <person name="Copeland A."/>
            <person name="Glavina Del Rio T."/>
            <person name="Tice H."/>
            <person name="Cheng J.F."/>
            <person name="Han C."/>
            <person name="Pitluck S."/>
            <person name="Liolios K."/>
            <person name="Ivanova N."/>
            <person name="Mavromatis K."/>
            <person name="Mikhailova N."/>
            <person name="Pati A."/>
            <person name="Goodwin L."/>
            <person name="Chen A."/>
            <person name="Palaniappan K."/>
            <person name="Land M."/>
            <person name="Hauser L."/>
            <person name="Chang Y.J."/>
            <person name="Jeffries C.D."/>
            <person name="Rohde M."/>
            <person name="Goker M."/>
            <person name="Woyke T."/>
            <person name="Bristow J."/>
            <person name="Eisen J.A."/>
            <person name="Markowitz V."/>
            <person name="Hugenholtz P."/>
            <person name="Kyrpides N.C."/>
            <person name="Klenk H.P."/>
            <person name="Lapidus A."/>
        </authorList>
    </citation>
    <scope>NUCLEOTIDE SEQUENCE [LARGE SCALE GENOMIC DNA]</scope>
    <source>
        <strain evidence="6">ATCC 700542 / DSM 9946 / VI-R2</strain>
    </source>
</reference>
<dbReference type="OrthoDB" id="9775851at2"/>
<dbReference type="Gene3D" id="3.40.50.1820">
    <property type="entry name" value="alpha/beta hydrolase"/>
    <property type="match status" value="1"/>
</dbReference>
<dbReference type="InterPro" id="IPR002018">
    <property type="entry name" value="CarbesteraseB"/>
</dbReference>
<protein>
    <recommendedName>
        <fullName evidence="3">Carboxylic ester hydrolase</fullName>
        <ecNumber evidence="3">3.1.1.-</ecNumber>
    </recommendedName>
</protein>
<dbReference type="PROSITE" id="PS00122">
    <property type="entry name" value="CARBOXYLESTERASE_B_1"/>
    <property type="match status" value="1"/>
</dbReference>
<evidence type="ECO:0000256" key="2">
    <source>
        <dbReference type="ARBA" id="ARBA00022801"/>
    </source>
</evidence>